<feature type="transmembrane region" description="Helical" evidence="10">
    <location>
        <begin position="20"/>
        <end position="45"/>
    </location>
</feature>
<comment type="caution">
    <text evidence="12">The sequence shown here is derived from an EMBL/GenBank/DDBJ whole genome shotgun (WGS) entry which is preliminary data.</text>
</comment>
<evidence type="ECO:0000256" key="5">
    <source>
        <dbReference type="ARBA" id="ARBA00023040"/>
    </source>
</evidence>
<feature type="domain" description="G-protein coupled receptors family 1 profile" evidence="11">
    <location>
        <begin position="36"/>
        <end position="314"/>
    </location>
</feature>
<evidence type="ECO:0000256" key="6">
    <source>
        <dbReference type="ARBA" id="ARBA00023136"/>
    </source>
</evidence>
<evidence type="ECO:0000313" key="12">
    <source>
        <dbReference type="EMBL" id="PIK33580.1"/>
    </source>
</evidence>
<feature type="transmembrane region" description="Helical" evidence="10">
    <location>
        <begin position="57"/>
        <end position="78"/>
    </location>
</feature>
<sequence>MDSYHSMNESNYITPNNNARITVVANGVFFFVGIIGNGLVILAVISSKKLQTSTNAFIVSLAVTDVLTSLTHPIYIVVKCINFYTPRLETVCQIVTPIANTSVCCSFLTLAAIAINRYTLIASPHRIYPALFRAKMNILWITLLWVISASVVILPPYVFDFGKFGFGRDEHNCISVPEHPSTKLYALLVVAVFYPLPLLTIVVCYVGIFIRLFAHNRRLNANRCHLRTQRTSPGRFNTTNDSFDIETRNGKKTHAQSFITPVQIQVTKNMFIIFIALVVCFTPYTVCSILQECAIEVYTRTIASANGIINPIIYGFNHPVFREVFTALIKRKDVPQPSFIWRSIKKKRVMEQTGNSLL</sequence>
<keyword evidence="8 9" id="KW-0807">Transducer</keyword>
<dbReference type="PANTHER" id="PTHR24228:SF72">
    <property type="entry name" value="G-PROTEIN COUPLED RECEPTORS FAMILY 1 PROFILE DOMAIN-CONTAINING PROTEIN"/>
    <property type="match status" value="1"/>
</dbReference>
<dbReference type="AlphaFoldDB" id="A0A2G8JCW2"/>
<feature type="transmembrane region" description="Helical" evidence="10">
    <location>
        <begin position="138"/>
        <end position="159"/>
    </location>
</feature>
<evidence type="ECO:0000256" key="4">
    <source>
        <dbReference type="ARBA" id="ARBA00022989"/>
    </source>
</evidence>
<keyword evidence="2" id="KW-1003">Cell membrane</keyword>
<protein>
    <submittedName>
        <fullName evidence="12">Putative alpha-1A adrenergic receptor-like</fullName>
    </submittedName>
</protein>
<name>A0A2G8JCW2_STIJA</name>
<comment type="subcellular location">
    <subcellularLocation>
        <location evidence="1">Cell membrane</location>
        <topology evidence="1">Multi-pass membrane protein</topology>
    </subcellularLocation>
</comment>
<dbReference type="EMBL" id="MRZV01002489">
    <property type="protein sequence ID" value="PIK33580.1"/>
    <property type="molecule type" value="Genomic_DNA"/>
</dbReference>
<keyword evidence="13" id="KW-1185">Reference proteome</keyword>
<keyword evidence="6 10" id="KW-0472">Membrane</keyword>
<evidence type="ECO:0000256" key="3">
    <source>
        <dbReference type="ARBA" id="ARBA00022692"/>
    </source>
</evidence>
<dbReference type="OrthoDB" id="6117944at2759"/>
<dbReference type="PRINTS" id="PR00237">
    <property type="entry name" value="GPCRRHODOPSN"/>
</dbReference>
<dbReference type="Pfam" id="PF00001">
    <property type="entry name" value="7tm_1"/>
    <property type="match status" value="1"/>
</dbReference>
<keyword evidence="5 9" id="KW-0297">G-protein coupled receptor</keyword>
<evidence type="ECO:0000256" key="10">
    <source>
        <dbReference type="SAM" id="Phobius"/>
    </source>
</evidence>
<comment type="similarity">
    <text evidence="9">Belongs to the G-protein coupled receptor 1 family.</text>
</comment>
<evidence type="ECO:0000259" key="11">
    <source>
        <dbReference type="PROSITE" id="PS50262"/>
    </source>
</evidence>
<dbReference type="PROSITE" id="PS00237">
    <property type="entry name" value="G_PROTEIN_RECEP_F1_1"/>
    <property type="match status" value="1"/>
</dbReference>
<evidence type="ECO:0000256" key="1">
    <source>
        <dbReference type="ARBA" id="ARBA00004651"/>
    </source>
</evidence>
<dbReference type="PANTHER" id="PTHR24228">
    <property type="entry name" value="B2 BRADYKININ RECEPTOR/ANGIOTENSIN II RECEPTOR"/>
    <property type="match status" value="1"/>
</dbReference>
<evidence type="ECO:0000256" key="2">
    <source>
        <dbReference type="ARBA" id="ARBA00022475"/>
    </source>
</evidence>
<dbReference type="PROSITE" id="PS50262">
    <property type="entry name" value="G_PROTEIN_RECEP_F1_2"/>
    <property type="match status" value="1"/>
</dbReference>
<dbReference type="Proteomes" id="UP000230750">
    <property type="component" value="Unassembled WGS sequence"/>
</dbReference>
<dbReference type="InterPro" id="IPR000276">
    <property type="entry name" value="GPCR_Rhodpsn"/>
</dbReference>
<feature type="transmembrane region" description="Helical" evidence="10">
    <location>
        <begin position="184"/>
        <end position="213"/>
    </location>
</feature>
<accession>A0A2G8JCW2</accession>
<dbReference type="STRING" id="307972.A0A2G8JCW2"/>
<keyword evidence="3 9" id="KW-0812">Transmembrane</keyword>
<dbReference type="Gene3D" id="1.20.1070.10">
    <property type="entry name" value="Rhodopsin 7-helix transmembrane proteins"/>
    <property type="match status" value="1"/>
</dbReference>
<feature type="transmembrane region" description="Helical" evidence="10">
    <location>
        <begin position="271"/>
        <end position="291"/>
    </location>
</feature>
<dbReference type="CDD" id="cd00637">
    <property type="entry name" value="7tm_classA_rhodopsin-like"/>
    <property type="match status" value="1"/>
</dbReference>
<gene>
    <name evidence="12" type="ORF">BSL78_29603</name>
</gene>
<evidence type="ECO:0000313" key="13">
    <source>
        <dbReference type="Proteomes" id="UP000230750"/>
    </source>
</evidence>
<dbReference type="GO" id="GO:0004930">
    <property type="term" value="F:G protein-coupled receptor activity"/>
    <property type="evidence" value="ECO:0007669"/>
    <property type="project" value="UniProtKB-KW"/>
</dbReference>
<dbReference type="GO" id="GO:0005886">
    <property type="term" value="C:plasma membrane"/>
    <property type="evidence" value="ECO:0007669"/>
    <property type="project" value="UniProtKB-SubCell"/>
</dbReference>
<reference evidence="12 13" key="1">
    <citation type="journal article" date="2017" name="PLoS Biol.">
        <title>The sea cucumber genome provides insights into morphological evolution and visceral regeneration.</title>
        <authorList>
            <person name="Zhang X."/>
            <person name="Sun L."/>
            <person name="Yuan J."/>
            <person name="Sun Y."/>
            <person name="Gao Y."/>
            <person name="Zhang L."/>
            <person name="Li S."/>
            <person name="Dai H."/>
            <person name="Hamel J.F."/>
            <person name="Liu C."/>
            <person name="Yu Y."/>
            <person name="Liu S."/>
            <person name="Lin W."/>
            <person name="Guo K."/>
            <person name="Jin S."/>
            <person name="Xu P."/>
            <person name="Storey K.B."/>
            <person name="Huan P."/>
            <person name="Zhang T."/>
            <person name="Zhou Y."/>
            <person name="Zhang J."/>
            <person name="Lin C."/>
            <person name="Li X."/>
            <person name="Xing L."/>
            <person name="Huo D."/>
            <person name="Sun M."/>
            <person name="Wang L."/>
            <person name="Mercier A."/>
            <person name="Li F."/>
            <person name="Yang H."/>
            <person name="Xiang J."/>
        </authorList>
    </citation>
    <scope>NUCLEOTIDE SEQUENCE [LARGE SCALE GENOMIC DNA]</scope>
    <source>
        <strain evidence="12">Shaxun</strain>
        <tissue evidence="12">Muscle</tissue>
    </source>
</reference>
<proteinExistence type="inferred from homology"/>
<dbReference type="SUPFAM" id="SSF81321">
    <property type="entry name" value="Family A G protein-coupled receptor-like"/>
    <property type="match status" value="1"/>
</dbReference>
<evidence type="ECO:0000256" key="9">
    <source>
        <dbReference type="RuleBase" id="RU000688"/>
    </source>
</evidence>
<evidence type="ECO:0000256" key="7">
    <source>
        <dbReference type="ARBA" id="ARBA00023170"/>
    </source>
</evidence>
<dbReference type="InterPro" id="IPR017452">
    <property type="entry name" value="GPCR_Rhodpsn_7TM"/>
</dbReference>
<organism evidence="12 13">
    <name type="scientific">Stichopus japonicus</name>
    <name type="common">Sea cucumber</name>
    <dbReference type="NCBI Taxonomy" id="307972"/>
    <lineage>
        <taxon>Eukaryota</taxon>
        <taxon>Metazoa</taxon>
        <taxon>Echinodermata</taxon>
        <taxon>Eleutherozoa</taxon>
        <taxon>Echinozoa</taxon>
        <taxon>Holothuroidea</taxon>
        <taxon>Aspidochirotacea</taxon>
        <taxon>Aspidochirotida</taxon>
        <taxon>Stichopodidae</taxon>
        <taxon>Apostichopus</taxon>
    </lineage>
</organism>
<evidence type="ECO:0000256" key="8">
    <source>
        <dbReference type="ARBA" id="ARBA00023224"/>
    </source>
</evidence>
<keyword evidence="7 9" id="KW-0675">Receptor</keyword>
<keyword evidence="4 10" id="KW-1133">Transmembrane helix</keyword>
<feature type="transmembrane region" description="Helical" evidence="10">
    <location>
        <begin position="98"/>
        <end position="118"/>
    </location>
</feature>